<dbReference type="Proteomes" id="UP000184485">
    <property type="component" value="Unassembled WGS sequence"/>
</dbReference>
<evidence type="ECO:0000256" key="6">
    <source>
        <dbReference type="ARBA" id="ARBA00023277"/>
    </source>
</evidence>
<proteinExistence type="inferred from homology"/>
<comment type="similarity">
    <text evidence="2 7">Belongs to the glucose-6-phosphate dehydrogenase family.</text>
</comment>
<dbReference type="SUPFAM" id="SSF55347">
    <property type="entry name" value="Glyceraldehyde-3-phosphate dehydrogenase-like, C-terminal domain"/>
    <property type="match status" value="1"/>
</dbReference>
<dbReference type="Pfam" id="PF00479">
    <property type="entry name" value="G6PD_N"/>
    <property type="match status" value="1"/>
</dbReference>
<evidence type="ECO:0000256" key="3">
    <source>
        <dbReference type="ARBA" id="ARBA00022526"/>
    </source>
</evidence>
<feature type="binding site" evidence="7">
    <location>
        <position position="235"/>
    </location>
    <ligand>
        <name>substrate</name>
    </ligand>
</feature>
<dbReference type="Pfam" id="PF02781">
    <property type="entry name" value="G6PD_C"/>
    <property type="match status" value="1"/>
</dbReference>
<evidence type="ECO:0000313" key="10">
    <source>
        <dbReference type="EMBL" id="SHG34214.1"/>
    </source>
</evidence>
<dbReference type="STRING" id="1122133.SAMN02745157_4067"/>
<dbReference type="EMBL" id="FQUP01000004">
    <property type="protein sequence ID" value="SHG34214.1"/>
    <property type="molecule type" value="Genomic_DNA"/>
</dbReference>
<evidence type="ECO:0000256" key="1">
    <source>
        <dbReference type="ARBA" id="ARBA00004937"/>
    </source>
</evidence>
<sequence length="514" mass="56698">MTAFPGKPVLPKDATPAPPSTMIIFGGSGDLTKRLVMPSLYNLARDGALDPAFSVIGVDIVDHSEEDYRAYLTETARGLAQAAGATVDKDAWAWLMQRTGYVVGNFDDPATYQTIHERIAANEPASHGAVFYFAVAPRFFGPIADHLDKAGLLAEDETEFRRIVVEKPFGMDLASAQALNAQLLRAADESQIFRIDHFLGKETVQNVMAMRFGNGIFEPIWNRNFIDHIQITAAETVTVERRGGFYDATGAMRDMVPNHMFQLLAMIAMEPPNSFDADAIRTEKAKVIQAIRKLTPDEATAYAVRAQYAAGEVGGVAVKDYREEADVSPTSRTETYVALKLEVENWRWSGVPFYIRTGKAMSVRKTEIVVQFKSPPHTLFQDTPTNSLQPNALVVRVQPDEGISLRLAAKIPGRAVRLAEVDMDFRYADYFKREPSTGYETLIYDCLVGDATLFQRADNIEAGWAAVEPILEAWANAPGEIYHYPAGSAGPAAADALIERDGFSWFSLDEKAPK</sequence>
<keyword evidence="11" id="KW-1185">Reference proteome</keyword>
<keyword evidence="5 7" id="KW-0560">Oxidoreductase</keyword>
<dbReference type="InterPro" id="IPR022675">
    <property type="entry name" value="G6P_DH_C"/>
</dbReference>
<accession>A0A1M5J0V5</accession>
<comment type="pathway">
    <text evidence="1 7">Carbohydrate degradation; pentose phosphate pathway; D-ribulose 5-phosphate from D-glucose 6-phosphate (oxidative stage): step 1/3.</text>
</comment>
<feature type="domain" description="Glucose-6-phosphate dehydrogenase C-terminal" evidence="9">
    <location>
        <begin position="208"/>
        <end position="505"/>
    </location>
</feature>
<dbReference type="Gene3D" id="3.40.50.720">
    <property type="entry name" value="NAD(P)-binding Rossmann-like Domain"/>
    <property type="match status" value="1"/>
</dbReference>
<keyword evidence="6 7" id="KW-0119">Carbohydrate metabolism</keyword>
<dbReference type="SUPFAM" id="SSF51735">
    <property type="entry name" value="NAD(P)-binding Rossmann-fold domains"/>
    <property type="match status" value="1"/>
</dbReference>
<evidence type="ECO:0000256" key="2">
    <source>
        <dbReference type="ARBA" id="ARBA00009975"/>
    </source>
</evidence>
<organism evidence="10 11">
    <name type="scientific">Kaistia soli DSM 19436</name>
    <dbReference type="NCBI Taxonomy" id="1122133"/>
    <lineage>
        <taxon>Bacteria</taxon>
        <taxon>Pseudomonadati</taxon>
        <taxon>Pseudomonadota</taxon>
        <taxon>Alphaproteobacteria</taxon>
        <taxon>Hyphomicrobiales</taxon>
        <taxon>Kaistiaceae</taxon>
        <taxon>Kaistia</taxon>
    </lineage>
</organism>
<dbReference type="InterPro" id="IPR036291">
    <property type="entry name" value="NAD(P)-bd_dom_sf"/>
</dbReference>
<evidence type="ECO:0000259" key="8">
    <source>
        <dbReference type="Pfam" id="PF00479"/>
    </source>
</evidence>
<dbReference type="RefSeq" id="WP_073056509.1">
    <property type="nucleotide sequence ID" value="NZ_FQUP01000004.1"/>
</dbReference>
<feature type="binding site" evidence="7">
    <location>
        <position position="359"/>
    </location>
    <ligand>
        <name>substrate</name>
    </ligand>
</feature>
<dbReference type="HAMAP" id="MF_00966">
    <property type="entry name" value="G6PD"/>
    <property type="match status" value="1"/>
</dbReference>
<dbReference type="NCBIfam" id="TIGR00871">
    <property type="entry name" value="zwf"/>
    <property type="match status" value="1"/>
</dbReference>
<dbReference type="AlphaFoldDB" id="A0A1M5J0V5"/>
<comment type="function">
    <text evidence="7">Catalyzes the oxidation of glucose 6-phosphate to 6-phosphogluconolactone.</text>
</comment>
<evidence type="ECO:0000313" key="11">
    <source>
        <dbReference type="Proteomes" id="UP000184485"/>
    </source>
</evidence>
<evidence type="ECO:0000256" key="7">
    <source>
        <dbReference type="HAMAP-Rule" id="MF_00966"/>
    </source>
</evidence>
<feature type="binding site" evidence="7">
    <location>
        <position position="197"/>
    </location>
    <ligand>
        <name>substrate</name>
    </ligand>
</feature>
<dbReference type="InterPro" id="IPR022674">
    <property type="entry name" value="G6P_DH_NAD-bd"/>
</dbReference>
<dbReference type="PANTHER" id="PTHR23429">
    <property type="entry name" value="GLUCOSE-6-PHOSPHATE 1-DEHYDROGENASE G6PD"/>
    <property type="match status" value="1"/>
</dbReference>
<evidence type="ECO:0000256" key="5">
    <source>
        <dbReference type="ARBA" id="ARBA00023002"/>
    </source>
</evidence>
<dbReference type="GO" id="GO:0004345">
    <property type="term" value="F:glucose-6-phosphate dehydrogenase activity"/>
    <property type="evidence" value="ECO:0007669"/>
    <property type="project" value="UniProtKB-UniRule"/>
</dbReference>
<dbReference type="GO" id="GO:0009051">
    <property type="term" value="P:pentose-phosphate shunt, oxidative branch"/>
    <property type="evidence" value="ECO:0007669"/>
    <property type="project" value="TreeGrafter"/>
</dbReference>
<dbReference type="PRINTS" id="PR00079">
    <property type="entry name" value="G6PDHDRGNASE"/>
</dbReference>
<dbReference type="UniPathway" id="UPA00115">
    <property type="reaction ID" value="UER00408"/>
</dbReference>
<comment type="caution">
    <text evidence="7">Lacks conserved residue(s) required for the propagation of feature annotation.</text>
</comment>
<dbReference type="GO" id="GO:0050661">
    <property type="term" value="F:NADP binding"/>
    <property type="evidence" value="ECO:0007669"/>
    <property type="project" value="UniProtKB-UniRule"/>
</dbReference>
<feature type="binding site" evidence="7">
    <location>
        <position position="167"/>
    </location>
    <ligand>
        <name>NADP(+)</name>
        <dbReference type="ChEBI" id="CHEBI:58349"/>
    </ligand>
</feature>
<dbReference type="OrthoDB" id="9802739at2"/>
<dbReference type="InterPro" id="IPR001282">
    <property type="entry name" value="G6P_DH"/>
</dbReference>
<dbReference type="PIRSF" id="PIRSF000110">
    <property type="entry name" value="G6PD"/>
    <property type="match status" value="1"/>
</dbReference>
<dbReference type="Gene3D" id="3.30.360.10">
    <property type="entry name" value="Dihydrodipicolinate Reductase, domain 2"/>
    <property type="match status" value="1"/>
</dbReference>
<reference evidence="10 11" key="1">
    <citation type="submission" date="2016-11" db="EMBL/GenBank/DDBJ databases">
        <authorList>
            <person name="Jaros S."/>
            <person name="Januszkiewicz K."/>
            <person name="Wedrychowicz H."/>
        </authorList>
    </citation>
    <scope>NUCLEOTIDE SEQUENCE [LARGE SCALE GENOMIC DNA]</scope>
    <source>
        <strain evidence="10 11">DSM 19436</strain>
    </source>
</reference>
<feature type="binding site" evidence="7">
    <location>
        <position position="201"/>
    </location>
    <ligand>
        <name>substrate</name>
    </ligand>
</feature>
<evidence type="ECO:0000256" key="4">
    <source>
        <dbReference type="ARBA" id="ARBA00022857"/>
    </source>
</evidence>
<dbReference type="GO" id="GO:0005829">
    <property type="term" value="C:cytosol"/>
    <property type="evidence" value="ECO:0007669"/>
    <property type="project" value="TreeGrafter"/>
</dbReference>
<name>A0A1M5J0V5_9HYPH</name>
<evidence type="ECO:0000259" key="9">
    <source>
        <dbReference type="Pfam" id="PF02781"/>
    </source>
</evidence>
<feature type="domain" description="Glucose-6-phosphate dehydrogenase NAD-binding" evidence="8">
    <location>
        <begin position="23"/>
        <end position="206"/>
    </location>
</feature>
<dbReference type="PANTHER" id="PTHR23429:SF0">
    <property type="entry name" value="GLUCOSE-6-PHOSPHATE 1-DEHYDROGENASE"/>
    <property type="match status" value="1"/>
</dbReference>
<keyword evidence="4 7" id="KW-0521">NADP</keyword>
<dbReference type="NCBIfam" id="NF009492">
    <property type="entry name" value="PRK12853.1-3"/>
    <property type="match status" value="1"/>
</dbReference>
<comment type="catalytic activity">
    <reaction evidence="7">
        <text>D-glucose 6-phosphate + NADP(+) = 6-phospho-D-glucono-1,5-lactone + NADPH + H(+)</text>
        <dbReference type="Rhea" id="RHEA:15841"/>
        <dbReference type="ChEBI" id="CHEBI:15378"/>
        <dbReference type="ChEBI" id="CHEBI:57783"/>
        <dbReference type="ChEBI" id="CHEBI:57955"/>
        <dbReference type="ChEBI" id="CHEBI:58349"/>
        <dbReference type="ChEBI" id="CHEBI:61548"/>
        <dbReference type="EC" id="1.1.1.49"/>
    </reaction>
</comment>
<dbReference type="PROSITE" id="PS00069">
    <property type="entry name" value="G6P_DEHYDROGENASE"/>
    <property type="match status" value="1"/>
</dbReference>
<feature type="binding site" evidence="7">
    <location>
        <position position="254"/>
    </location>
    <ligand>
        <name>substrate</name>
    </ligand>
</feature>
<keyword evidence="3 7" id="KW-0313">Glucose metabolism</keyword>
<dbReference type="EC" id="1.1.1.49" evidence="7"/>
<gene>
    <name evidence="7" type="primary">zwf</name>
    <name evidence="10" type="ORF">SAMN02745157_4067</name>
</gene>
<feature type="binding site" evidence="7">
    <location>
        <begin position="26"/>
        <end position="33"/>
    </location>
    <ligand>
        <name>NADP(+)</name>
        <dbReference type="ChEBI" id="CHEBI:58349"/>
    </ligand>
</feature>
<protein>
    <recommendedName>
        <fullName evidence="7">Glucose-6-phosphate 1-dehydrogenase</fullName>
        <shortName evidence="7">G6PD</shortName>
        <ecNumber evidence="7">1.1.1.49</ecNumber>
    </recommendedName>
</protein>
<dbReference type="InterPro" id="IPR019796">
    <property type="entry name" value="G6P_DH_AS"/>
</dbReference>
<dbReference type="GO" id="GO:0006006">
    <property type="term" value="P:glucose metabolic process"/>
    <property type="evidence" value="ECO:0007669"/>
    <property type="project" value="UniProtKB-KW"/>
</dbReference>
<feature type="active site" description="Proton acceptor" evidence="7">
    <location>
        <position position="259"/>
    </location>
</feature>